<reference evidence="6 7" key="1">
    <citation type="submission" date="2015-12" db="EMBL/GenBank/DDBJ databases">
        <title>The genome of Folsomia candida.</title>
        <authorList>
            <person name="Faddeeva A."/>
            <person name="Derks M.F."/>
            <person name="Anvar Y."/>
            <person name="Smit S."/>
            <person name="Van Straalen N."/>
            <person name="Roelofs D."/>
        </authorList>
    </citation>
    <scope>NUCLEOTIDE SEQUENCE [LARGE SCALE GENOMIC DNA]</scope>
    <source>
        <strain evidence="6 7">VU population</strain>
        <tissue evidence="6">Whole body</tissue>
    </source>
</reference>
<keyword evidence="6" id="KW-0813">Transport</keyword>
<dbReference type="Proteomes" id="UP000198287">
    <property type="component" value="Unassembled WGS sequence"/>
</dbReference>
<evidence type="ECO:0000256" key="2">
    <source>
        <dbReference type="ARBA" id="ARBA00022989"/>
    </source>
</evidence>
<feature type="transmembrane region" description="Helical" evidence="5">
    <location>
        <begin position="294"/>
        <end position="314"/>
    </location>
</feature>
<feature type="region of interest" description="Disordered" evidence="4">
    <location>
        <begin position="1"/>
        <end position="21"/>
    </location>
</feature>
<feature type="transmembrane region" description="Helical" evidence="5">
    <location>
        <begin position="192"/>
        <end position="215"/>
    </location>
</feature>
<evidence type="ECO:0000313" key="6">
    <source>
        <dbReference type="EMBL" id="OXA60711.1"/>
    </source>
</evidence>
<proteinExistence type="predicted"/>
<feature type="transmembrane region" description="Helical" evidence="5">
    <location>
        <begin position="24"/>
        <end position="47"/>
    </location>
</feature>
<dbReference type="SUPFAM" id="SSF103473">
    <property type="entry name" value="MFS general substrate transporter"/>
    <property type="match status" value="1"/>
</dbReference>
<organism evidence="6 7">
    <name type="scientific">Folsomia candida</name>
    <name type="common">Springtail</name>
    <dbReference type="NCBI Taxonomy" id="158441"/>
    <lineage>
        <taxon>Eukaryota</taxon>
        <taxon>Metazoa</taxon>
        <taxon>Ecdysozoa</taxon>
        <taxon>Arthropoda</taxon>
        <taxon>Hexapoda</taxon>
        <taxon>Collembola</taxon>
        <taxon>Entomobryomorpha</taxon>
        <taxon>Isotomoidea</taxon>
        <taxon>Isotomidae</taxon>
        <taxon>Proisotominae</taxon>
        <taxon>Folsomia</taxon>
    </lineage>
</organism>
<keyword evidence="3 5" id="KW-0472">Membrane</keyword>
<accession>A0A226EV66</accession>
<dbReference type="OMA" id="CQHFCYA"/>
<evidence type="ECO:0000256" key="1">
    <source>
        <dbReference type="ARBA" id="ARBA00022692"/>
    </source>
</evidence>
<keyword evidence="2 5" id="KW-1133">Transmembrane helix</keyword>
<dbReference type="STRING" id="158441.A0A226EV66"/>
<feature type="transmembrane region" description="Helical" evidence="5">
    <location>
        <begin position="374"/>
        <end position="399"/>
    </location>
</feature>
<keyword evidence="6" id="KW-0762">Sugar transport</keyword>
<dbReference type="EMBL" id="LNIX01000002">
    <property type="protein sequence ID" value="OXA60711.1"/>
    <property type="molecule type" value="Genomic_DNA"/>
</dbReference>
<sequence length="451" mass="49648">MAAKLESAEPPQEKSPRPPHSKKLKYFTTIAIMLGNITFGCAFNFYSPALEDLRIKYETDVDDISRIFTILLVSYCCGALSATIIYRYVNRQLGVICCFCGMSVALFLTPHVESKIVFFVLGGVLGISIGAYDCAQVVWMIEMWQEKSGPFIQCQHFCYAIGSNIPPILMGPFLRDDNDDDELEIKKRSEMLIPFTVAGILCSGAFFMQLMLFIFCRYYTPPMYGKEIKVESCHGNVEFSIKNLFKFFGSQKFKLIVVMGCFAGAYQGMELTTLQFIPTFGQYSPINLSESTSAYVLTGSTGLFAIGRFLGIFIIMKVHPVVMLITSLAIVTTGNVILFFWAGENLNLFWLACCILGAGFSTMYASWSAFMEKYLVFTDAVGGALIVCGSLLAAVYPVIVGGVIERDTRVLGGVNFFSIGVCIGGLGVGGWVVRKGKCEKKEGGEECGGRV</sequence>
<gene>
    <name evidence="6" type="ORF">Fcan01_04549</name>
</gene>
<dbReference type="AlphaFoldDB" id="A0A226EV66"/>
<keyword evidence="7" id="KW-1185">Reference proteome</keyword>
<comment type="caution">
    <text evidence="6">The sequence shown here is derived from an EMBL/GenBank/DDBJ whole genome shotgun (WGS) entry which is preliminary data.</text>
</comment>
<feature type="transmembrane region" description="Helical" evidence="5">
    <location>
        <begin position="93"/>
        <end position="110"/>
    </location>
</feature>
<dbReference type="Pfam" id="PF07690">
    <property type="entry name" value="MFS_1"/>
    <property type="match status" value="1"/>
</dbReference>
<evidence type="ECO:0000256" key="4">
    <source>
        <dbReference type="SAM" id="MobiDB-lite"/>
    </source>
</evidence>
<feature type="transmembrane region" description="Helical" evidence="5">
    <location>
        <begin position="321"/>
        <end position="342"/>
    </location>
</feature>
<dbReference type="PANTHER" id="PTHR23121:SF9">
    <property type="entry name" value="SODIUM-DEPENDENT GLUCOSE TRANSPORTER 1"/>
    <property type="match status" value="1"/>
</dbReference>
<feature type="transmembrane region" description="Helical" evidence="5">
    <location>
        <begin position="116"/>
        <end position="141"/>
    </location>
</feature>
<dbReference type="OrthoDB" id="18420at2759"/>
<feature type="transmembrane region" description="Helical" evidence="5">
    <location>
        <begin position="67"/>
        <end position="86"/>
    </location>
</feature>
<dbReference type="InterPro" id="IPR036259">
    <property type="entry name" value="MFS_trans_sf"/>
</dbReference>
<feature type="transmembrane region" description="Helical" evidence="5">
    <location>
        <begin position="411"/>
        <end position="433"/>
    </location>
</feature>
<protein>
    <submittedName>
        <fullName evidence="6">Sodium-dependent glucose transporter 1</fullName>
    </submittedName>
</protein>
<keyword evidence="1 5" id="KW-0812">Transmembrane</keyword>
<name>A0A226EV66_FOLCA</name>
<feature type="transmembrane region" description="Helical" evidence="5">
    <location>
        <begin position="348"/>
        <end position="367"/>
    </location>
</feature>
<evidence type="ECO:0000256" key="3">
    <source>
        <dbReference type="ARBA" id="ARBA00023136"/>
    </source>
</evidence>
<dbReference type="GO" id="GO:0022857">
    <property type="term" value="F:transmembrane transporter activity"/>
    <property type="evidence" value="ECO:0007669"/>
    <property type="project" value="InterPro"/>
</dbReference>
<dbReference type="PANTHER" id="PTHR23121">
    <property type="entry name" value="SODIUM-DEPENDENT GLUCOSE TRANSPORTER 1"/>
    <property type="match status" value="1"/>
</dbReference>
<dbReference type="Gene3D" id="1.20.1250.20">
    <property type="entry name" value="MFS general substrate transporter like domains"/>
    <property type="match status" value="2"/>
</dbReference>
<evidence type="ECO:0000256" key="5">
    <source>
        <dbReference type="SAM" id="Phobius"/>
    </source>
</evidence>
<evidence type="ECO:0000313" key="7">
    <source>
        <dbReference type="Proteomes" id="UP000198287"/>
    </source>
</evidence>
<dbReference type="InterPro" id="IPR011701">
    <property type="entry name" value="MFS"/>
</dbReference>